<dbReference type="PROSITE" id="PS01317">
    <property type="entry name" value="SSRP"/>
    <property type="match status" value="1"/>
</dbReference>
<dbReference type="NCBIfam" id="NF003843">
    <property type="entry name" value="PRK05422.1"/>
    <property type="match status" value="1"/>
</dbReference>
<dbReference type="InterPro" id="IPR023620">
    <property type="entry name" value="SmpB"/>
</dbReference>
<dbReference type="HAMAP" id="MF_00023">
    <property type="entry name" value="SmpB"/>
    <property type="match status" value="1"/>
</dbReference>
<dbReference type="Pfam" id="PF01668">
    <property type="entry name" value="SmpB"/>
    <property type="match status" value="1"/>
</dbReference>
<sequence length="160" mass="18357">MAKPAKKKVAPGDVATNRTAGHRYELLDRLECGMVLLGTEVKALRDGSAQLKDSYARVENGELWLHNAHIPPYGPAARDNHEPERPRKLLANRREIQRLVEKQHEKGLTIVPTRLYFKGPHAKCEIALARGKDRFDKRQALKEKDSQREMQRAVRDAERY</sequence>
<dbReference type="AlphaFoldDB" id="A0A6J7JHU9"/>
<keyword evidence="1" id="KW-0963">Cytoplasm</keyword>
<protein>
    <submittedName>
        <fullName evidence="4">Unannotated protein</fullName>
    </submittedName>
</protein>
<evidence type="ECO:0000256" key="1">
    <source>
        <dbReference type="ARBA" id="ARBA00022490"/>
    </source>
</evidence>
<dbReference type="InterPro" id="IPR000037">
    <property type="entry name" value="SsrA-bd_prot"/>
</dbReference>
<organism evidence="4">
    <name type="scientific">freshwater metagenome</name>
    <dbReference type="NCBI Taxonomy" id="449393"/>
    <lineage>
        <taxon>unclassified sequences</taxon>
        <taxon>metagenomes</taxon>
        <taxon>ecological metagenomes</taxon>
    </lineage>
</organism>
<accession>A0A6J7JHU9</accession>
<dbReference type="GO" id="GO:0070930">
    <property type="term" value="P:trans-translation-dependent protein tagging"/>
    <property type="evidence" value="ECO:0007669"/>
    <property type="project" value="TreeGrafter"/>
</dbReference>
<dbReference type="NCBIfam" id="TIGR00086">
    <property type="entry name" value="smpB"/>
    <property type="match status" value="1"/>
</dbReference>
<dbReference type="GO" id="GO:0005829">
    <property type="term" value="C:cytosol"/>
    <property type="evidence" value="ECO:0007669"/>
    <property type="project" value="TreeGrafter"/>
</dbReference>
<evidence type="ECO:0000256" key="3">
    <source>
        <dbReference type="SAM" id="MobiDB-lite"/>
    </source>
</evidence>
<dbReference type="PANTHER" id="PTHR30308:SF2">
    <property type="entry name" value="SSRA-BINDING PROTEIN"/>
    <property type="match status" value="1"/>
</dbReference>
<proteinExistence type="inferred from homology"/>
<dbReference type="CDD" id="cd09294">
    <property type="entry name" value="SmpB"/>
    <property type="match status" value="1"/>
</dbReference>
<reference evidence="4" key="1">
    <citation type="submission" date="2020-05" db="EMBL/GenBank/DDBJ databases">
        <authorList>
            <person name="Chiriac C."/>
            <person name="Salcher M."/>
            <person name="Ghai R."/>
            <person name="Kavagutti S V."/>
        </authorList>
    </citation>
    <scope>NUCLEOTIDE SEQUENCE</scope>
</reference>
<gene>
    <name evidence="4" type="ORF">UFOPK3674_01932</name>
</gene>
<dbReference type="PANTHER" id="PTHR30308">
    <property type="entry name" value="TMRNA-BINDING COMPONENT OF TRANS-TRANSLATION TAGGING COMPLEX"/>
    <property type="match status" value="1"/>
</dbReference>
<dbReference type="GO" id="GO:0003723">
    <property type="term" value="F:RNA binding"/>
    <property type="evidence" value="ECO:0007669"/>
    <property type="project" value="UniProtKB-KW"/>
</dbReference>
<feature type="region of interest" description="Disordered" evidence="3">
    <location>
        <begin position="135"/>
        <end position="160"/>
    </location>
</feature>
<dbReference type="SUPFAM" id="SSF74982">
    <property type="entry name" value="Small protein B (SmpB)"/>
    <property type="match status" value="1"/>
</dbReference>
<dbReference type="Gene3D" id="2.40.280.10">
    <property type="match status" value="1"/>
</dbReference>
<evidence type="ECO:0000313" key="4">
    <source>
        <dbReference type="EMBL" id="CAB4942906.1"/>
    </source>
</evidence>
<keyword evidence="2" id="KW-0694">RNA-binding</keyword>
<dbReference type="EMBL" id="CAFBMX010000012">
    <property type="protein sequence ID" value="CAB4942906.1"/>
    <property type="molecule type" value="Genomic_DNA"/>
</dbReference>
<evidence type="ECO:0000256" key="2">
    <source>
        <dbReference type="ARBA" id="ARBA00022884"/>
    </source>
</evidence>
<name>A0A6J7JHU9_9ZZZZ</name>
<dbReference type="InterPro" id="IPR020081">
    <property type="entry name" value="SsrA-bd_prot_CS"/>
</dbReference>